<keyword evidence="3" id="KW-0378">Hydrolase</keyword>
<dbReference type="OrthoDB" id="10266771at2759"/>
<protein>
    <submittedName>
        <fullName evidence="3">Phosphatidate phosphatase</fullName>
        <ecNumber evidence="3">3.1.3.4</ecNumber>
    </submittedName>
</protein>
<dbReference type="Gene3D" id="1.20.144.10">
    <property type="entry name" value="Phosphatidic acid phosphatase type 2/haloperoxidase"/>
    <property type="match status" value="1"/>
</dbReference>
<feature type="domain" description="Phosphatidic acid phosphatase type 2/haloperoxidase" evidence="2">
    <location>
        <begin position="103"/>
        <end position="234"/>
    </location>
</feature>
<reference evidence="3" key="1">
    <citation type="journal article" date="2017" name="Nature">
        <title>The sunflower genome provides insights into oil metabolism, flowering and Asterid evolution.</title>
        <authorList>
            <person name="Badouin H."/>
            <person name="Gouzy J."/>
            <person name="Grassa C.J."/>
            <person name="Murat F."/>
            <person name="Staton S.E."/>
            <person name="Cottret L."/>
            <person name="Lelandais-Briere C."/>
            <person name="Owens G.L."/>
            <person name="Carrere S."/>
            <person name="Mayjonade B."/>
            <person name="Legrand L."/>
            <person name="Gill N."/>
            <person name="Kane N.C."/>
            <person name="Bowers J.E."/>
            <person name="Hubner S."/>
            <person name="Bellec A."/>
            <person name="Berard A."/>
            <person name="Berges H."/>
            <person name="Blanchet N."/>
            <person name="Boniface M.C."/>
            <person name="Brunel D."/>
            <person name="Catrice O."/>
            <person name="Chaidir N."/>
            <person name="Claudel C."/>
            <person name="Donnadieu C."/>
            <person name="Faraut T."/>
            <person name="Fievet G."/>
            <person name="Helmstetter N."/>
            <person name="King M."/>
            <person name="Knapp S.J."/>
            <person name="Lai Z."/>
            <person name="Le Paslier M.C."/>
            <person name="Lippi Y."/>
            <person name="Lorenzon L."/>
            <person name="Mandel J.R."/>
            <person name="Marage G."/>
            <person name="Marchand G."/>
            <person name="Marquand E."/>
            <person name="Bret-Mestries E."/>
            <person name="Morien E."/>
            <person name="Nambeesan S."/>
            <person name="Nguyen T."/>
            <person name="Pegot-Espagnet P."/>
            <person name="Pouilly N."/>
            <person name="Raftis F."/>
            <person name="Sallet E."/>
            <person name="Schiex T."/>
            <person name="Thomas J."/>
            <person name="Vandecasteele C."/>
            <person name="Vares D."/>
            <person name="Vear F."/>
            <person name="Vautrin S."/>
            <person name="Crespi M."/>
            <person name="Mangin B."/>
            <person name="Burke J.M."/>
            <person name="Salse J."/>
            <person name="Munos S."/>
            <person name="Vincourt P."/>
            <person name="Rieseberg L.H."/>
            <person name="Langlade N.B."/>
        </authorList>
    </citation>
    <scope>NUCLEOTIDE SEQUENCE</scope>
    <source>
        <tissue evidence="3">Leaves</tissue>
    </source>
</reference>
<dbReference type="PANTHER" id="PTHR14969:SF13">
    <property type="entry name" value="AT30094P"/>
    <property type="match status" value="1"/>
</dbReference>
<proteinExistence type="predicted"/>
<name>A0A9K3JPV4_HELAN</name>
<accession>A0A9K3JPV4</accession>
<dbReference type="AlphaFoldDB" id="A0A9K3JPV4"/>
<dbReference type="GO" id="GO:0016020">
    <property type="term" value="C:membrane"/>
    <property type="evidence" value="ECO:0000318"/>
    <property type="project" value="GO_Central"/>
</dbReference>
<feature type="transmembrane region" description="Helical" evidence="1">
    <location>
        <begin position="215"/>
        <end position="237"/>
    </location>
</feature>
<gene>
    <name evidence="3" type="ORF">HanXRQr2_Chr02g0073181</name>
</gene>
<dbReference type="EC" id="3.1.3.4" evidence="3"/>
<keyword evidence="1" id="KW-1133">Transmembrane helix</keyword>
<reference evidence="3" key="2">
    <citation type="submission" date="2020-06" db="EMBL/GenBank/DDBJ databases">
        <title>Helianthus annuus Genome sequencing and assembly Release 2.</title>
        <authorList>
            <person name="Gouzy J."/>
            <person name="Langlade N."/>
            <person name="Munos S."/>
        </authorList>
    </citation>
    <scope>NUCLEOTIDE SEQUENCE</scope>
    <source>
        <tissue evidence="3">Leaves</tissue>
    </source>
</reference>
<dbReference type="PANTHER" id="PTHR14969">
    <property type="entry name" value="SPHINGOSINE-1-PHOSPHATE PHOSPHOHYDROLASE"/>
    <property type="match status" value="1"/>
</dbReference>
<dbReference type="SUPFAM" id="SSF48317">
    <property type="entry name" value="Acid phosphatase/Vanadium-dependent haloperoxidase"/>
    <property type="match status" value="1"/>
</dbReference>
<dbReference type="InterPro" id="IPR000326">
    <property type="entry name" value="PAP2/HPO"/>
</dbReference>
<keyword evidence="1" id="KW-0472">Membrane</keyword>
<dbReference type="GO" id="GO:0046839">
    <property type="term" value="P:phospholipid dephosphorylation"/>
    <property type="evidence" value="ECO:0000318"/>
    <property type="project" value="GO_Central"/>
</dbReference>
<organism evidence="3 4">
    <name type="scientific">Helianthus annuus</name>
    <name type="common">Common sunflower</name>
    <dbReference type="NCBI Taxonomy" id="4232"/>
    <lineage>
        <taxon>Eukaryota</taxon>
        <taxon>Viridiplantae</taxon>
        <taxon>Streptophyta</taxon>
        <taxon>Embryophyta</taxon>
        <taxon>Tracheophyta</taxon>
        <taxon>Spermatophyta</taxon>
        <taxon>Magnoliopsida</taxon>
        <taxon>eudicotyledons</taxon>
        <taxon>Gunneridae</taxon>
        <taxon>Pentapetalae</taxon>
        <taxon>asterids</taxon>
        <taxon>campanulids</taxon>
        <taxon>Asterales</taxon>
        <taxon>Asteraceae</taxon>
        <taxon>Asteroideae</taxon>
        <taxon>Heliantheae alliance</taxon>
        <taxon>Heliantheae</taxon>
        <taxon>Helianthus</taxon>
    </lineage>
</organism>
<dbReference type="EMBL" id="MNCJ02000317">
    <property type="protein sequence ID" value="KAF5819046.1"/>
    <property type="molecule type" value="Genomic_DNA"/>
</dbReference>
<feature type="transmembrane region" description="Helical" evidence="1">
    <location>
        <begin position="100"/>
        <end position="122"/>
    </location>
</feature>
<dbReference type="GO" id="GO:0008195">
    <property type="term" value="F:phosphatidate phosphatase activity"/>
    <property type="evidence" value="ECO:0007669"/>
    <property type="project" value="UniProtKB-EC"/>
</dbReference>
<evidence type="ECO:0000313" key="4">
    <source>
        <dbReference type="Proteomes" id="UP000215914"/>
    </source>
</evidence>
<keyword evidence="4" id="KW-1185">Reference proteome</keyword>
<dbReference type="Gramene" id="mRNA:HanXRQr2_Chr02g0073181">
    <property type="protein sequence ID" value="mRNA:HanXRQr2_Chr02g0073181"/>
    <property type="gene ID" value="HanXRQr2_Chr02g0073181"/>
</dbReference>
<dbReference type="InterPro" id="IPR036938">
    <property type="entry name" value="PAP2/HPO_sf"/>
</dbReference>
<evidence type="ECO:0000259" key="2">
    <source>
        <dbReference type="SMART" id="SM00014"/>
    </source>
</evidence>
<dbReference type="SMART" id="SM00014">
    <property type="entry name" value="acidPPc"/>
    <property type="match status" value="1"/>
</dbReference>
<evidence type="ECO:0000313" key="3">
    <source>
        <dbReference type="EMBL" id="KAF5819046.1"/>
    </source>
</evidence>
<dbReference type="Pfam" id="PF01569">
    <property type="entry name" value="PAP2"/>
    <property type="match status" value="1"/>
</dbReference>
<dbReference type="GO" id="GO:0042392">
    <property type="term" value="F:sphingosine-1-phosphate phosphatase activity"/>
    <property type="evidence" value="ECO:0000318"/>
    <property type="project" value="GO_Central"/>
</dbReference>
<sequence length="278" mass="30893">MGLDILNPKITVCNHRLYGQSEQSAMDSPQPPPPPPLPPSSLLHNLITFDTKLSLSIYTLTQPIFPRFFLKLLEISGDGRLFFPIILSVLLSPLPSTSPILFTVLVNLLIGSVLDLIIIGTVKHLVRRHRPVYNKHMFLTFAVDHWSFPSGHASRVCFIASVIYFSSDLVSDILGQLEVDLVGFGGYESVRWLNFGVVGWACATSVSRVLLGRHFVFDVAAGAGLGVLNALFVVNVLNCKMFFLVFQFLVVDQLFTLIHTDIGTYVDLFQLFKGQLCK</sequence>
<dbReference type="Proteomes" id="UP000215914">
    <property type="component" value="Unassembled WGS sequence"/>
</dbReference>
<comment type="caution">
    <text evidence="3">The sequence shown here is derived from an EMBL/GenBank/DDBJ whole genome shotgun (WGS) entry which is preliminary data.</text>
</comment>
<evidence type="ECO:0000256" key="1">
    <source>
        <dbReference type="SAM" id="Phobius"/>
    </source>
</evidence>
<keyword evidence="1" id="KW-0812">Transmembrane</keyword>